<dbReference type="InterPro" id="IPR001173">
    <property type="entry name" value="Glyco_trans_2-like"/>
</dbReference>
<dbReference type="RefSeq" id="WP_280999100.1">
    <property type="nucleotide sequence ID" value="NZ_CP069362.1"/>
</dbReference>
<comment type="similarity">
    <text evidence="1">Belongs to the glycosyltransferase 2 family.</text>
</comment>
<sequence>MEILFFSIIFSLLFQILGKYTNLYKTFVSKNNIQKISDRILKISIVIPVYNEEEVIKKSIESIEKNDYKNFEIIVIDDNSTDRTFDILKELKNRFDNIKIVKKKGKKGKPQSINEAFEYITGDVVLFLDADTLIDENFLEEHIKYFYNPKINMTYVDFEAYNYKEKLIFDYQEIYFEFSRNILYSNIFSKVVFMGNGVFIRKNILEKVLPLDNATLVDDVHLAIKLNQEKINQIFIISPKVMIQYVSNFRDLFFQHKRWYLGGVEELIKALKYKDFNIFFINLLILMIIVFPIISIIILLKDIGLGMFLLRNYLNVFWGLSIGSAILTTVKTGNLLKLIISLFITTPLMLIFEYVILLNSFFNLNKKERQWYKVQREKI</sequence>
<feature type="transmembrane region" description="Helical" evidence="4">
    <location>
        <begin position="312"/>
        <end position="330"/>
    </location>
</feature>
<dbReference type="SUPFAM" id="SSF53448">
    <property type="entry name" value="Nucleotide-diphospho-sugar transferases"/>
    <property type="match status" value="1"/>
</dbReference>
<evidence type="ECO:0000259" key="5">
    <source>
        <dbReference type="Pfam" id="PF00535"/>
    </source>
</evidence>
<gene>
    <name evidence="6" type="ORF">JRV97_00265</name>
</gene>
<dbReference type="Pfam" id="PF00535">
    <property type="entry name" value="Glycos_transf_2"/>
    <property type="match status" value="1"/>
</dbReference>
<dbReference type="PANTHER" id="PTHR43630">
    <property type="entry name" value="POLY-BETA-1,6-N-ACETYL-D-GLUCOSAMINE SYNTHASE"/>
    <property type="match status" value="1"/>
</dbReference>
<evidence type="ECO:0000256" key="2">
    <source>
        <dbReference type="ARBA" id="ARBA00022676"/>
    </source>
</evidence>
<organism evidence="6 7">
    <name type="scientific">Marinitoga aeolica</name>
    <dbReference type="NCBI Taxonomy" id="2809031"/>
    <lineage>
        <taxon>Bacteria</taxon>
        <taxon>Thermotogati</taxon>
        <taxon>Thermotogota</taxon>
        <taxon>Thermotogae</taxon>
        <taxon>Petrotogales</taxon>
        <taxon>Petrotogaceae</taxon>
        <taxon>Marinitoga</taxon>
    </lineage>
</organism>
<evidence type="ECO:0000313" key="7">
    <source>
        <dbReference type="Proteomes" id="UP001232493"/>
    </source>
</evidence>
<dbReference type="Gene3D" id="3.90.550.10">
    <property type="entry name" value="Spore Coat Polysaccharide Biosynthesis Protein SpsA, Chain A"/>
    <property type="match status" value="1"/>
</dbReference>
<dbReference type="EMBL" id="CP069362">
    <property type="protein sequence ID" value="WGS65024.1"/>
    <property type="molecule type" value="Genomic_DNA"/>
</dbReference>
<dbReference type="Proteomes" id="UP001232493">
    <property type="component" value="Chromosome"/>
</dbReference>
<reference evidence="6 7" key="1">
    <citation type="submission" date="2021-02" db="EMBL/GenBank/DDBJ databases">
        <title>Characterization of Marinitoga sp. nov. str. BP5-C20A.</title>
        <authorList>
            <person name="Erauso G."/>
            <person name="Postec A."/>
        </authorList>
    </citation>
    <scope>NUCLEOTIDE SEQUENCE [LARGE SCALE GENOMIC DNA]</scope>
    <source>
        <strain evidence="6 7">BP5-C20A</strain>
    </source>
</reference>
<feature type="transmembrane region" description="Helical" evidence="4">
    <location>
        <begin position="278"/>
        <end position="300"/>
    </location>
</feature>
<keyword evidence="4" id="KW-0812">Transmembrane</keyword>
<keyword evidence="3" id="KW-0808">Transferase</keyword>
<protein>
    <submittedName>
        <fullName evidence="6">Glycosyltransferase family 2 protein</fullName>
    </submittedName>
</protein>
<feature type="transmembrane region" description="Helical" evidence="4">
    <location>
        <begin position="336"/>
        <end position="362"/>
    </location>
</feature>
<dbReference type="InterPro" id="IPR029044">
    <property type="entry name" value="Nucleotide-diphossugar_trans"/>
</dbReference>
<evidence type="ECO:0000256" key="3">
    <source>
        <dbReference type="ARBA" id="ARBA00022679"/>
    </source>
</evidence>
<evidence type="ECO:0000256" key="1">
    <source>
        <dbReference type="ARBA" id="ARBA00006739"/>
    </source>
</evidence>
<keyword evidence="2" id="KW-0328">Glycosyltransferase</keyword>
<keyword evidence="4" id="KW-0472">Membrane</keyword>
<keyword evidence="7" id="KW-1185">Reference proteome</keyword>
<dbReference type="PANTHER" id="PTHR43630:SF1">
    <property type="entry name" value="POLY-BETA-1,6-N-ACETYL-D-GLUCOSAMINE SYNTHASE"/>
    <property type="match status" value="1"/>
</dbReference>
<feature type="domain" description="Glycosyltransferase 2-like" evidence="5">
    <location>
        <begin position="44"/>
        <end position="207"/>
    </location>
</feature>
<evidence type="ECO:0000256" key="4">
    <source>
        <dbReference type="SAM" id="Phobius"/>
    </source>
</evidence>
<name>A0ABY8PQV4_9BACT</name>
<accession>A0ABY8PQV4</accession>
<proteinExistence type="inferred from homology"/>
<evidence type="ECO:0000313" key="6">
    <source>
        <dbReference type="EMBL" id="WGS65024.1"/>
    </source>
</evidence>
<keyword evidence="4" id="KW-1133">Transmembrane helix</keyword>
<dbReference type="CDD" id="cd06423">
    <property type="entry name" value="CESA_like"/>
    <property type="match status" value="1"/>
</dbReference>